<sequence>MPESERAVGIDCGKDFLDVAVFPGAGWHRVANTSEGHRELVAWITERAIGVVGLEASGGYERPVRNALRAAGVSVRVFDPARVRHFAKAKGRRAKNDRLDAAVIAEFTATQTAELLLPADPAREELAGLIKARRLLVSKRADLGKGIPHAPAAAREALTNAVEHLAQEIATLDAAIAQTAKTLSSLSRTVQDLQTAPGIGPLTAVTLAVLLPELGRISGGKIAALVGVAPFDRDSGTLRGQRHIAGGRADVRRALYLATLSAATHAKGVIADFYEGLIGRGKPPKVALAACMRKLIVRLNAMVAQGANWEAKPA</sequence>
<dbReference type="Pfam" id="PF01548">
    <property type="entry name" value="DEDD_Tnp_IS110"/>
    <property type="match status" value="1"/>
</dbReference>
<dbReference type="InterPro" id="IPR003346">
    <property type="entry name" value="Transposase_20"/>
</dbReference>
<dbReference type="PANTHER" id="PTHR33055:SF13">
    <property type="entry name" value="TRANSPOSASE"/>
    <property type="match status" value="1"/>
</dbReference>
<dbReference type="GO" id="GO:0004803">
    <property type="term" value="F:transposase activity"/>
    <property type="evidence" value="ECO:0007669"/>
    <property type="project" value="InterPro"/>
</dbReference>
<protein>
    <submittedName>
        <fullName evidence="3">Uncharacterized protein</fullName>
    </submittedName>
</protein>
<comment type="caution">
    <text evidence="3">The sequence shown here is derived from an EMBL/GenBank/DDBJ whole genome shotgun (WGS) entry which is preliminary data.</text>
</comment>
<dbReference type="PANTHER" id="PTHR33055">
    <property type="entry name" value="TRANSPOSASE FOR INSERTION SEQUENCE ELEMENT IS1111A"/>
    <property type="match status" value="1"/>
</dbReference>
<organism evidence="3 4">
    <name type="scientific">Azospirillum argentinense</name>
    <dbReference type="NCBI Taxonomy" id="2970906"/>
    <lineage>
        <taxon>Bacteria</taxon>
        <taxon>Pseudomonadati</taxon>
        <taxon>Pseudomonadota</taxon>
        <taxon>Alphaproteobacteria</taxon>
        <taxon>Rhodospirillales</taxon>
        <taxon>Azospirillaceae</taxon>
        <taxon>Azospirillum</taxon>
    </lineage>
</organism>
<evidence type="ECO:0000313" key="4">
    <source>
        <dbReference type="Proteomes" id="UP000325333"/>
    </source>
</evidence>
<accession>A0A560BT08</accession>
<dbReference type="Pfam" id="PF02371">
    <property type="entry name" value="Transposase_20"/>
    <property type="match status" value="1"/>
</dbReference>
<dbReference type="AlphaFoldDB" id="A0A560BT08"/>
<dbReference type="InterPro" id="IPR002525">
    <property type="entry name" value="Transp_IS110-like_N"/>
</dbReference>
<gene>
    <name evidence="3" type="ORF">FH063_004206</name>
</gene>
<proteinExistence type="predicted"/>
<dbReference type="GO" id="GO:0003677">
    <property type="term" value="F:DNA binding"/>
    <property type="evidence" value="ECO:0007669"/>
    <property type="project" value="InterPro"/>
</dbReference>
<evidence type="ECO:0000313" key="3">
    <source>
        <dbReference type="EMBL" id="KAA1052529.1"/>
    </source>
</evidence>
<reference evidence="3 4" key="1">
    <citation type="submission" date="2019-07" db="EMBL/GenBank/DDBJ databases">
        <title>Genome sequencing of the stress-tolerant strain Azospirillum brasilense Az19.</title>
        <authorList>
            <person name="Maroniche G.A."/>
            <person name="Garcia J.E."/>
            <person name="Pagnussat L."/>
            <person name="Amenta M."/>
            <person name="Creus C.M."/>
        </authorList>
    </citation>
    <scope>NUCLEOTIDE SEQUENCE [LARGE SCALE GENOMIC DNA]</scope>
    <source>
        <strain evidence="3 4">Az19</strain>
    </source>
</reference>
<feature type="domain" description="Transposase IS110-like N-terminal" evidence="1">
    <location>
        <begin position="8"/>
        <end position="143"/>
    </location>
</feature>
<evidence type="ECO:0000259" key="2">
    <source>
        <dbReference type="Pfam" id="PF02371"/>
    </source>
</evidence>
<dbReference type="Proteomes" id="UP000325333">
    <property type="component" value="Unassembled WGS sequence"/>
</dbReference>
<name>A0A560BT08_9PROT</name>
<dbReference type="InterPro" id="IPR047650">
    <property type="entry name" value="Transpos_IS110"/>
</dbReference>
<feature type="domain" description="Transposase IS116/IS110/IS902 C-terminal" evidence="2">
    <location>
        <begin position="192"/>
        <end position="275"/>
    </location>
</feature>
<dbReference type="GO" id="GO:0006313">
    <property type="term" value="P:DNA transposition"/>
    <property type="evidence" value="ECO:0007669"/>
    <property type="project" value="InterPro"/>
</dbReference>
<dbReference type="EMBL" id="VEWN01000025">
    <property type="protein sequence ID" value="KAA1052529.1"/>
    <property type="molecule type" value="Genomic_DNA"/>
</dbReference>
<evidence type="ECO:0000259" key="1">
    <source>
        <dbReference type="Pfam" id="PF01548"/>
    </source>
</evidence>